<reference evidence="2 3" key="1">
    <citation type="submission" date="2024-09" db="EMBL/GenBank/DDBJ databases">
        <authorList>
            <person name="Sun Q."/>
            <person name="Mori K."/>
        </authorList>
    </citation>
    <scope>NUCLEOTIDE SEQUENCE [LARGE SCALE GENOMIC DNA]</scope>
    <source>
        <strain evidence="2 3">CCM 7759</strain>
    </source>
</reference>
<protein>
    <submittedName>
        <fullName evidence="2">Collagen-like protein</fullName>
    </submittedName>
</protein>
<feature type="compositionally biased region" description="Pro residues" evidence="1">
    <location>
        <begin position="1"/>
        <end position="10"/>
    </location>
</feature>
<proteinExistence type="predicted"/>
<name>A0ABV6DHV2_9BACL</name>
<gene>
    <name evidence="2" type="ORF">ACFFK0_06850</name>
</gene>
<dbReference type="Proteomes" id="UP001589776">
    <property type="component" value="Unassembled WGS sequence"/>
</dbReference>
<organism evidence="2 3">
    <name type="scientific">Paenibacillus chartarius</name>
    <dbReference type="NCBI Taxonomy" id="747481"/>
    <lineage>
        <taxon>Bacteria</taxon>
        <taxon>Bacillati</taxon>
        <taxon>Bacillota</taxon>
        <taxon>Bacilli</taxon>
        <taxon>Bacillales</taxon>
        <taxon>Paenibacillaceae</taxon>
        <taxon>Paenibacillus</taxon>
    </lineage>
</organism>
<evidence type="ECO:0000313" key="2">
    <source>
        <dbReference type="EMBL" id="MFC0212177.1"/>
    </source>
</evidence>
<evidence type="ECO:0000256" key="1">
    <source>
        <dbReference type="SAM" id="MobiDB-lite"/>
    </source>
</evidence>
<feature type="compositionally biased region" description="Low complexity" evidence="1">
    <location>
        <begin position="14"/>
        <end position="28"/>
    </location>
</feature>
<evidence type="ECO:0000313" key="3">
    <source>
        <dbReference type="Proteomes" id="UP001589776"/>
    </source>
</evidence>
<dbReference type="EMBL" id="JBHLWN010000027">
    <property type="protein sequence ID" value="MFC0212177.1"/>
    <property type="molecule type" value="Genomic_DNA"/>
</dbReference>
<keyword evidence="3" id="KW-1185">Reference proteome</keyword>
<accession>A0ABV6DHV2</accession>
<dbReference type="RefSeq" id="WP_377469282.1">
    <property type="nucleotide sequence ID" value="NZ_JBHLWN010000027.1"/>
</dbReference>
<feature type="region of interest" description="Disordered" evidence="1">
    <location>
        <begin position="1"/>
        <end position="54"/>
    </location>
</feature>
<sequence>MGFMPPPQGPGNPFGPFFPQGQWPGSGPFTPPHHGPGSPGQQAPTSPPPSFVPQAPQQSLYAVDPGAISGCLFRFTYVWLNHGGNFWFYPVFVGRRSVAGYRWTGFHWMYFGIDLNQIRTFTCY</sequence>
<comment type="caution">
    <text evidence="2">The sequence shown here is derived from an EMBL/GenBank/DDBJ whole genome shotgun (WGS) entry which is preliminary data.</text>
</comment>